<comment type="similarity">
    <text evidence="1">Belongs to the AB hydrolase superfamily. AB hydrolase 2 family.</text>
</comment>
<proteinExistence type="inferred from homology"/>
<dbReference type="PANTHER" id="PTHR10655">
    <property type="entry name" value="LYSOPHOSPHOLIPASE-RELATED"/>
    <property type="match status" value="1"/>
</dbReference>
<dbReference type="SUPFAM" id="SSF53474">
    <property type="entry name" value="alpha/beta-Hydrolases"/>
    <property type="match status" value="1"/>
</dbReference>
<evidence type="ECO:0000256" key="2">
    <source>
        <dbReference type="ARBA" id="ARBA00022801"/>
    </source>
</evidence>
<dbReference type="InterPro" id="IPR050565">
    <property type="entry name" value="LYPA1-2/EST-like"/>
</dbReference>
<evidence type="ECO:0000313" key="4">
    <source>
        <dbReference type="EMBL" id="QNJ98631.1"/>
    </source>
</evidence>
<dbReference type="InterPro" id="IPR003140">
    <property type="entry name" value="PLipase/COase/thioEstase"/>
</dbReference>
<dbReference type="GO" id="GO:0016787">
    <property type="term" value="F:hydrolase activity"/>
    <property type="evidence" value="ECO:0007669"/>
    <property type="project" value="UniProtKB-KW"/>
</dbReference>
<gene>
    <name evidence="4" type="ORF">ALE3EI_2084</name>
</gene>
<evidence type="ECO:0000256" key="1">
    <source>
        <dbReference type="ARBA" id="ARBA00006499"/>
    </source>
</evidence>
<accession>A0A7G8PWB5</accession>
<organism evidence="4 5">
    <name type="scientific">Constantimarinum furrinae</name>
    <dbReference type="NCBI Taxonomy" id="2562285"/>
    <lineage>
        <taxon>Bacteria</taxon>
        <taxon>Pseudomonadati</taxon>
        <taxon>Bacteroidota</taxon>
        <taxon>Flavobacteriia</taxon>
        <taxon>Flavobacteriales</taxon>
        <taxon>Flavobacteriaceae</taxon>
        <taxon>Altibacter/Constantimarinum group</taxon>
        <taxon>Constantimarinum</taxon>
    </lineage>
</organism>
<dbReference type="KEGG" id="alti:ALE3EI_2084"/>
<dbReference type="Pfam" id="PF02230">
    <property type="entry name" value="Abhydrolase_2"/>
    <property type="match status" value="1"/>
</dbReference>
<dbReference type="Gene3D" id="3.40.50.1820">
    <property type="entry name" value="alpha/beta hydrolase"/>
    <property type="match status" value="1"/>
</dbReference>
<sequence length="231" mass="26133">MPLSSGIIYLLFMEKQTLRLEHNYKAPKNSEEPSPAIIMLHGFGSDENDLFSFASELPENYHIISLKAPIPMQPYGNAWYNIYFDNNDGKFSDTEQAIASRELISECIDEIVEKYRVKEGGITLLGFSQGTILSFAVALNYPEKVQNVIGLSGYINEDLLKEGFEKNDFSKLNVYSSHGSVDQVIPVAWARKTEPFLKNLSISCTYSEFPVGHGVAPQNFYEFKQWLLDHA</sequence>
<keyword evidence="5" id="KW-1185">Reference proteome</keyword>
<name>A0A7G8PWB5_9FLAO</name>
<dbReference type="Proteomes" id="UP000515514">
    <property type="component" value="Chromosome"/>
</dbReference>
<dbReference type="EMBL" id="CP052909">
    <property type="protein sequence ID" value="QNJ98631.1"/>
    <property type="molecule type" value="Genomic_DNA"/>
</dbReference>
<dbReference type="AlphaFoldDB" id="A0A7G8PWB5"/>
<reference evidence="4 5" key="1">
    <citation type="submission" date="2020-04" db="EMBL/GenBank/DDBJ databases">
        <title>Genome sequence of Altibacter aquimarinus strain ALE3EI.</title>
        <authorList>
            <person name="Oh H.-M."/>
            <person name="Jang D."/>
        </authorList>
    </citation>
    <scope>NUCLEOTIDE SEQUENCE [LARGE SCALE GENOMIC DNA]</scope>
    <source>
        <strain evidence="4 5">ALE3EI</strain>
    </source>
</reference>
<protein>
    <submittedName>
        <fullName evidence="4">Phospholipase</fullName>
    </submittedName>
</protein>
<dbReference type="PANTHER" id="PTHR10655:SF17">
    <property type="entry name" value="LYSOPHOSPHOLIPASE-LIKE PROTEIN 1"/>
    <property type="match status" value="1"/>
</dbReference>
<keyword evidence="2" id="KW-0378">Hydrolase</keyword>
<feature type="domain" description="Phospholipase/carboxylesterase/thioesterase" evidence="3">
    <location>
        <begin position="30"/>
        <end position="226"/>
    </location>
</feature>
<evidence type="ECO:0000259" key="3">
    <source>
        <dbReference type="Pfam" id="PF02230"/>
    </source>
</evidence>
<dbReference type="InterPro" id="IPR029058">
    <property type="entry name" value="AB_hydrolase_fold"/>
</dbReference>
<evidence type="ECO:0000313" key="5">
    <source>
        <dbReference type="Proteomes" id="UP000515514"/>
    </source>
</evidence>